<accession>A0A916FAD2</accession>
<dbReference type="Pfam" id="PF21841">
    <property type="entry name" value="DUF6900"/>
    <property type="match status" value="1"/>
</dbReference>
<comment type="caution">
    <text evidence="2">The sequence shown here is derived from an EMBL/GenBank/DDBJ whole genome shotgun (WGS) entry which is preliminary data.</text>
</comment>
<evidence type="ECO:0000313" key="2">
    <source>
        <dbReference type="EMBL" id="CAE6714911.1"/>
    </source>
</evidence>
<keyword evidence="3" id="KW-1185">Reference proteome</keyword>
<protein>
    <recommendedName>
        <fullName evidence="1">DUF6900 domain-containing protein</fullName>
    </recommendedName>
</protein>
<dbReference type="InterPro" id="IPR054195">
    <property type="entry name" value="DUF6900"/>
</dbReference>
<evidence type="ECO:0000259" key="1">
    <source>
        <dbReference type="Pfam" id="PF21841"/>
    </source>
</evidence>
<feature type="domain" description="DUF6900" evidence="1">
    <location>
        <begin position="8"/>
        <end position="56"/>
    </location>
</feature>
<organism evidence="2 3">
    <name type="scientific">Candidatus Nitrotoga fabula</name>
    <dbReference type="NCBI Taxonomy" id="2182327"/>
    <lineage>
        <taxon>Bacteria</taxon>
        <taxon>Pseudomonadati</taxon>
        <taxon>Pseudomonadota</taxon>
        <taxon>Betaproteobacteria</taxon>
        <taxon>Nitrosomonadales</taxon>
        <taxon>Gallionellaceae</taxon>
        <taxon>Candidatus Nitrotoga</taxon>
    </lineage>
</organism>
<gene>
    <name evidence="2" type="ORF">NTGZN8_250006</name>
</gene>
<dbReference type="AlphaFoldDB" id="A0A916FAD2"/>
<dbReference type="RefSeq" id="WP_213035901.1">
    <property type="nucleotide sequence ID" value="NZ_CAJNBL010000018.1"/>
</dbReference>
<dbReference type="EMBL" id="CAJNBL010000018">
    <property type="protein sequence ID" value="CAE6714911.1"/>
    <property type="molecule type" value="Genomic_DNA"/>
</dbReference>
<proteinExistence type="predicted"/>
<dbReference type="Proteomes" id="UP000675882">
    <property type="component" value="Unassembled WGS sequence"/>
</dbReference>
<name>A0A916FAD2_9PROT</name>
<sequence>MNQTRQTTDQIIEMIAKKHFDIQTLDTRYSDRLDFHDVAVWEVKAALQAAFEAGRQVAREGEAS</sequence>
<evidence type="ECO:0000313" key="3">
    <source>
        <dbReference type="Proteomes" id="UP000675882"/>
    </source>
</evidence>
<reference evidence="2" key="1">
    <citation type="submission" date="2021-02" db="EMBL/GenBank/DDBJ databases">
        <authorList>
            <person name="Han P."/>
        </authorList>
    </citation>
    <scope>NUCLEOTIDE SEQUENCE</scope>
    <source>
        <strain evidence="2">Candidatus Nitrotoga sp. ZN8</strain>
    </source>
</reference>